<dbReference type="SUPFAM" id="SSF48239">
    <property type="entry name" value="Terpenoid cyclases/Protein prenyltransferases"/>
    <property type="match status" value="1"/>
</dbReference>
<reference evidence="1 2" key="1">
    <citation type="submission" date="2010-12" db="EMBL/GenBank/DDBJ databases">
        <title>The Genome Sequence of Coprobacillus sp. strain 29_1.</title>
        <authorList>
            <consortium name="The Broad Institute Genome Sequencing Platform"/>
            <person name="Earl A."/>
            <person name="Ward D."/>
            <person name="Feldgarden M."/>
            <person name="Gevers D."/>
            <person name="Daigneault M."/>
            <person name="Sibley C.D."/>
            <person name="White A."/>
            <person name="Strauss J."/>
            <person name="Allen-Vercoe E."/>
            <person name="Young S.K."/>
            <person name="Zeng Q."/>
            <person name="Gargeya S."/>
            <person name="Fitzgerald M."/>
            <person name="Haas B."/>
            <person name="Abouelleil A."/>
            <person name="Alvarado L."/>
            <person name="Arachchi H.M."/>
            <person name="Berlin A."/>
            <person name="Brown A."/>
            <person name="Chapman S.B."/>
            <person name="Chen Z."/>
            <person name="Dunbar C."/>
            <person name="Freedman E."/>
            <person name="Gearin G."/>
            <person name="Gellesch M."/>
            <person name="Goldberg J."/>
            <person name="Griggs A."/>
            <person name="Gujja S."/>
            <person name="Heilman E."/>
            <person name="Heiman D."/>
            <person name="Howarth C."/>
            <person name="Larson L."/>
            <person name="Lui A."/>
            <person name="MacDonald P.J.P."/>
            <person name="Mehta T."/>
            <person name="Montmayeur A."/>
            <person name="Murphy C."/>
            <person name="Neiman D."/>
            <person name="Pearson M."/>
            <person name="Priest M."/>
            <person name="Roberts A."/>
            <person name="Saif S."/>
            <person name="Shea T."/>
            <person name="Shenoy N."/>
            <person name="Sisk P."/>
            <person name="Stolte C."/>
            <person name="Sykes S."/>
            <person name="White J."/>
            <person name="Yandava C."/>
            <person name="Nusbaum C."/>
            <person name="Birren B."/>
        </authorList>
    </citation>
    <scope>NUCLEOTIDE SEQUENCE [LARGE SCALE GENOMIC DNA]</scope>
    <source>
        <strain evidence="1 2">29_1</strain>
    </source>
</reference>
<dbReference type="HOGENOM" id="CLU_051344_0_0_9"/>
<dbReference type="STRING" id="100884.GCA_000269565_03444"/>
<protein>
    <submittedName>
        <fullName evidence="1">Uncharacterized protein</fullName>
    </submittedName>
</protein>
<evidence type="ECO:0000313" key="2">
    <source>
        <dbReference type="Proteomes" id="UP000003157"/>
    </source>
</evidence>
<comment type="caution">
    <text evidence="1">The sequence shown here is derived from an EMBL/GenBank/DDBJ whole genome shotgun (WGS) entry which is preliminary data.</text>
</comment>
<dbReference type="InterPro" id="IPR008930">
    <property type="entry name" value="Terpenoid_cyclase/PrenylTrfase"/>
</dbReference>
<sequence length="313" mass="37100">MEVINMHYVKARDFIYKNARPIDMARWKYLFENGSKEAVLEALSTYQNEDGGFAHALEPDCWNPHSSPVQTWVATEIIKEIQLEDRNHPIVLGILKYLASGKDFNGHTWANTVTSNNDFPHAPWWEYEPQQDLSYNPTACLIGFILKYADKESYIYELACQLVQEAYSYFQDHFPLDSMHTVSCFVELYEYMQECQFTQLLDMEEFKTLLTQQIQHIITYETSKWAIEYVCKPSLFISSKTSDFYEQNQKICQFESEFILDTQEADGTWAITWSWDDYPEQWAITKNWWKSDWIIKYVKFLKEFHHSSISSIE</sequence>
<accession>E7GA11</accession>
<dbReference type="AlphaFoldDB" id="E7GA11"/>
<proteinExistence type="predicted"/>
<dbReference type="Proteomes" id="UP000003157">
    <property type="component" value="Unassembled WGS sequence"/>
</dbReference>
<dbReference type="eggNOG" id="ENOG502Z95C">
    <property type="taxonomic scope" value="Bacteria"/>
</dbReference>
<evidence type="ECO:0000313" key="1">
    <source>
        <dbReference type="EMBL" id="EFW05019.1"/>
    </source>
</evidence>
<organism evidence="1 2">
    <name type="scientific">Coprobacillus cateniformis</name>
    <dbReference type="NCBI Taxonomy" id="100884"/>
    <lineage>
        <taxon>Bacteria</taxon>
        <taxon>Bacillati</taxon>
        <taxon>Bacillota</taxon>
        <taxon>Erysipelotrichia</taxon>
        <taxon>Erysipelotrichales</taxon>
        <taxon>Coprobacillaceae</taxon>
        <taxon>Coprobacillus</taxon>
    </lineage>
</organism>
<name>E7GA11_9FIRM</name>
<gene>
    <name evidence="1" type="ORF">HMPREF9488_01601</name>
</gene>
<dbReference type="EMBL" id="ADKX01000030">
    <property type="protein sequence ID" value="EFW05019.1"/>
    <property type="molecule type" value="Genomic_DNA"/>
</dbReference>
<keyword evidence="2" id="KW-1185">Reference proteome</keyword>